<dbReference type="AlphaFoldDB" id="A0A0T9UKC5"/>
<dbReference type="EMBL" id="CQEJ01000019">
    <property type="protein sequence ID" value="CNL46367.1"/>
    <property type="molecule type" value="Genomic_DNA"/>
</dbReference>
<dbReference type="Proteomes" id="UP000041595">
    <property type="component" value="Unassembled WGS sequence"/>
</dbReference>
<accession>A0A0T9UKC5</accession>
<sequence length="358" mass="40134">MNVKTKIYFMGLLLLIIQPIAMANTYFYPYIKSYSNCSITILDDEDNSVEVSFRAHLVDDLFSDKSSHIEPWEQLINSSNGESITLSPDHAILSLHFYKADGSPELNITLNAISELSLNGVSHNNSGNNIQEITFNSGANALKNTYYDVSFKVSSNTLPPIRIGATVGGVLNIDQQQHSLLSSKGVSFGSTGKQCENFEPQTAAAPEAIKVDPKFRLSSAIWKLKSVDLDLLLDNTENGSGLNVPLDNSEANRFCIHYQPMGVKRVIHRIQANNLNGLSKDRNHFQLKDKEKVINYQVILRTEYSSSDFFLPEDYYLTYLDKDVKKMCWTPKIQLFSTETTDKGSYSDTLNFTIMPLA</sequence>
<gene>
    <name evidence="1" type="ORF">ERS137965_03119</name>
</gene>
<evidence type="ECO:0000313" key="1">
    <source>
        <dbReference type="EMBL" id="CNL46367.1"/>
    </source>
</evidence>
<dbReference type="STRING" id="1453495.AT01_2235"/>
<evidence type="ECO:0000313" key="2">
    <source>
        <dbReference type="Proteomes" id="UP000041595"/>
    </source>
</evidence>
<proteinExistence type="predicted"/>
<reference evidence="1 2" key="1">
    <citation type="submission" date="2015-03" db="EMBL/GenBank/DDBJ databases">
        <authorList>
            <person name="Murphy D."/>
        </authorList>
    </citation>
    <scope>NUCLEOTIDE SEQUENCE [LARGE SCALE GENOMIC DNA]</scope>
    <source>
        <strain evidence="1 2">IP06005</strain>
    </source>
</reference>
<name>A0A0T9UKC5_YERAL</name>
<dbReference type="RefSeq" id="WP_004703944.1">
    <property type="nucleotide sequence ID" value="NZ_CQEJ01000019.1"/>
</dbReference>
<dbReference type="eggNOG" id="ENOG5033MTJ">
    <property type="taxonomic scope" value="Bacteria"/>
</dbReference>
<protein>
    <submittedName>
        <fullName evidence="1">Alpha-related fimbriae major subunit</fullName>
    </submittedName>
</protein>
<organism evidence="1 2">
    <name type="scientific">Yersinia aldovae</name>
    <dbReference type="NCBI Taxonomy" id="29483"/>
    <lineage>
        <taxon>Bacteria</taxon>
        <taxon>Pseudomonadati</taxon>
        <taxon>Pseudomonadota</taxon>
        <taxon>Gammaproteobacteria</taxon>
        <taxon>Enterobacterales</taxon>
        <taxon>Yersiniaceae</taxon>
        <taxon>Yersinia</taxon>
    </lineage>
</organism>